<organism evidence="2 3">
    <name type="scientific">Propioniferax innocua</name>
    <dbReference type="NCBI Taxonomy" id="1753"/>
    <lineage>
        <taxon>Bacteria</taxon>
        <taxon>Bacillati</taxon>
        <taxon>Actinomycetota</taxon>
        <taxon>Actinomycetes</taxon>
        <taxon>Propionibacteriales</taxon>
        <taxon>Propionibacteriaceae</taxon>
        <taxon>Propioniferax</taxon>
    </lineage>
</organism>
<name>A0A542ZQE2_9ACTN</name>
<evidence type="ECO:0000313" key="2">
    <source>
        <dbReference type="EMBL" id="TQL62575.1"/>
    </source>
</evidence>
<reference evidence="2 3" key="1">
    <citation type="submission" date="2019-06" db="EMBL/GenBank/DDBJ databases">
        <title>Sequencing the genomes of 1000 actinobacteria strains.</title>
        <authorList>
            <person name="Klenk H.-P."/>
        </authorList>
    </citation>
    <scope>NUCLEOTIDE SEQUENCE [LARGE SCALE GENOMIC DNA]</scope>
    <source>
        <strain evidence="2 3">DSM 8251</strain>
    </source>
</reference>
<dbReference type="Gene3D" id="3.40.190.10">
    <property type="entry name" value="Periplasmic binding protein-like II"/>
    <property type="match status" value="1"/>
</dbReference>
<dbReference type="SUPFAM" id="SSF53850">
    <property type="entry name" value="Periplasmic binding protein-like II"/>
    <property type="match status" value="1"/>
</dbReference>
<gene>
    <name evidence="2" type="ORF">FB460_0359</name>
</gene>
<dbReference type="InterPro" id="IPR006311">
    <property type="entry name" value="TAT_signal"/>
</dbReference>
<keyword evidence="3" id="KW-1185">Reference proteome</keyword>
<feature type="chain" id="PRO_5039608127" evidence="1">
    <location>
        <begin position="23"/>
        <end position="426"/>
    </location>
</feature>
<dbReference type="Pfam" id="PF13416">
    <property type="entry name" value="SBP_bac_8"/>
    <property type="match status" value="1"/>
</dbReference>
<dbReference type="InterPro" id="IPR050490">
    <property type="entry name" value="Bact_solute-bd_prot1"/>
</dbReference>
<accession>A0A542ZQE2</accession>
<feature type="signal peptide" evidence="1">
    <location>
        <begin position="1"/>
        <end position="22"/>
    </location>
</feature>
<dbReference type="PROSITE" id="PS51257">
    <property type="entry name" value="PROKAR_LIPOPROTEIN"/>
    <property type="match status" value="1"/>
</dbReference>
<keyword evidence="1" id="KW-0732">Signal</keyword>
<comment type="caution">
    <text evidence="2">The sequence shown here is derived from an EMBL/GenBank/DDBJ whole genome shotgun (WGS) entry which is preliminary data.</text>
</comment>
<dbReference type="InterPro" id="IPR006059">
    <property type="entry name" value="SBP"/>
</dbReference>
<dbReference type="EMBL" id="VFOR01000001">
    <property type="protein sequence ID" value="TQL62575.1"/>
    <property type="molecule type" value="Genomic_DNA"/>
</dbReference>
<proteinExistence type="predicted"/>
<dbReference type="PROSITE" id="PS51318">
    <property type="entry name" value="TAT"/>
    <property type="match status" value="1"/>
</dbReference>
<dbReference type="AlphaFoldDB" id="A0A542ZQE2"/>
<dbReference type="PANTHER" id="PTHR43649:SF12">
    <property type="entry name" value="DIACETYLCHITOBIOSE BINDING PROTEIN DASA"/>
    <property type="match status" value="1"/>
</dbReference>
<dbReference type="RefSeq" id="WP_142092398.1">
    <property type="nucleotide sequence ID" value="NZ_BAAAMD010000001.1"/>
</dbReference>
<sequence>MRHVSRRGFLAAGLGVAGGVVAGCSAGDDLPLPPMSDPEPTVNFLTFADGNDETAFQELCDGFRDKTGIRVKMEVIPYADMAETLTSRIERGVQPDVARVSDVASYKADLLDLRQYEPQSFQNPFLSQFDRAIHDGNRLVAAPSDVTVTGLLVNRDLFRRANVAVPDPENPWRSWEKLFGDARRVKDVAMSEYAFLMDVSLGHLSSLLSGYGTTFFDHTGTEVAFDVAKGTEAVTMFQQMHRDGGMPTSLFTQAGGRYKSAAEIFAAGQAPVYLAGNWQVVAYAQTLSFDWTVVRNVVQERTGAFPGARFLVALKHGQRQQEAAKFVAHMTSAASQLRLAATANHMPTRRDVRAAGATYGVHEEQMELFERELDEAPSNAWGTAFASGFTPTGAVLQGQLESLLSGTATPDGVAASVRAAAETNVG</sequence>
<dbReference type="OrthoDB" id="7918484at2"/>
<evidence type="ECO:0000313" key="3">
    <source>
        <dbReference type="Proteomes" id="UP000316196"/>
    </source>
</evidence>
<protein>
    <submittedName>
        <fullName evidence="2">Carbohydrate ABC transporter substrate-binding protein (CUT1 family)</fullName>
    </submittedName>
</protein>
<dbReference type="PANTHER" id="PTHR43649">
    <property type="entry name" value="ARABINOSE-BINDING PROTEIN-RELATED"/>
    <property type="match status" value="1"/>
</dbReference>
<dbReference type="Proteomes" id="UP000316196">
    <property type="component" value="Unassembled WGS sequence"/>
</dbReference>
<evidence type="ECO:0000256" key="1">
    <source>
        <dbReference type="SAM" id="SignalP"/>
    </source>
</evidence>